<gene>
    <name evidence="1" type="ORF">B1A_15370</name>
</gene>
<dbReference type="EMBL" id="AUZX01011277">
    <property type="protein sequence ID" value="EQD43908.1"/>
    <property type="molecule type" value="Genomic_DNA"/>
</dbReference>
<protein>
    <submittedName>
        <fullName evidence="1">Uncharacterized protein</fullName>
    </submittedName>
</protein>
<accession>T0ZGD5</accession>
<name>T0ZGD5_9ZZZZ</name>
<sequence>MVKHKIVSERSISTRTTFQNIQGLDWNMNIQMMLSPSVAYFKIHLTGKTAIKYQILGAHYKIGNGSTIPLKLPPTYLLFEPISPGETSERTLWLGGSPVDSITLDIKVDDGREVKSAQMTFN</sequence>
<comment type="caution">
    <text evidence="1">The sequence shown here is derived from an EMBL/GenBank/DDBJ whole genome shotgun (WGS) entry which is preliminary data.</text>
</comment>
<proteinExistence type="predicted"/>
<evidence type="ECO:0000313" key="1">
    <source>
        <dbReference type="EMBL" id="EQD43908.1"/>
    </source>
</evidence>
<reference evidence="1" key="1">
    <citation type="submission" date="2013-08" db="EMBL/GenBank/DDBJ databases">
        <authorList>
            <person name="Mendez C."/>
            <person name="Richter M."/>
            <person name="Ferrer M."/>
            <person name="Sanchez J."/>
        </authorList>
    </citation>
    <scope>NUCLEOTIDE SEQUENCE</scope>
</reference>
<dbReference type="AlphaFoldDB" id="T0ZGD5"/>
<organism evidence="1">
    <name type="scientific">mine drainage metagenome</name>
    <dbReference type="NCBI Taxonomy" id="410659"/>
    <lineage>
        <taxon>unclassified sequences</taxon>
        <taxon>metagenomes</taxon>
        <taxon>ecological metagenomes</taxon>
    </lineage>
</organism>
<reference evidence="1" key="2">
    <citation type="journal article" date="2014" name="ISME J.">
        <title>Microbial stratification in low pH oxic and suboxic macroscopic growths along an acid mine drainage.</title>
        <authorList>
            <person name="Mendez-Garcia C."/>
            <person name="Mesa V."/>
            <person name="Sprenger R.R."/>
            <person name="Richter M."/>
            <person name="Diez M.S."/>
            <person name="Solano J."/>
            <person name="Bargiela R."/>
            <person name="Golyshina O.V."/>
            <person name="Manteca A."/>
            <person name="Ramos J.L."/>
            <person name="Gallego J.R."/>
            <person name="Llorente I."/>
            <person name="Martins Dos Santos V.A."/>
            <person name="Jensen O.N."/>
            <person name="Pelaez A.I."/>
            <person name="Sanchez J."/>
            <person name="Ferrer M."/>
        </authorList>
    </citation>
    <scope>NUCLEOTIDE SEQUENCE</scope>
</reference>